<dbReference type="EMBL" id="LSYV01000010">
    <property type="protein sequence ID" value="KXZ52588.1"/>
    <property type="molecule type" value="Genomic_DNA"/>
</dbReference>
<sequence length="75" mass="9121">MSQQARRAIALYRKLIRSSYKWTGPQEIAEGEARYELAWHYRIPYPRLHHSPKQFKYKEPPVIDFSRRPRPQHSD</sequence>
<organism evidence="1 2">
    <name type="scientific">Gonium pectorale</name>
    <name type="common">Green alga</name>
    <dbReference type="NCBI Taxonomy" id="33097"/>
    <lineage>
        <taxon>Eukaryota</taxon>
        <taxon>Viridiplantae</taxon>
        <taxon>Chlorophyta</taxon>
        <taxon>core chlorophytes</taxon>
        <taxon>Chlorophyceae</taxon>
        <taxon>CS clade</taxon>
        <taxon>Chlamydomonadales</taxon>
        <taxon>Volvocaceae</taxon>
        <taxon>Gonium</taxon>
    </lineage>
</organism>
<dbReference type="Proteomes" id="UP000075714">
    <property type="component" value="Unassembled WGS sequence"/>
</dbReference>
<keyword evidence="2" id="KW-1185">Reference proteome</keyword>
<evidence type="ECO:0000313" key="2">
    <source>
        <dbReference type="Proteomes" id="UP000075714"/>
    </source>
</evidence>
<dbReference type="AlphaFoldDB" id="A0A150GSC0"/>
<evidence type="ECO:0000313" key="1">
    <source>
        <dbReference type="EMBL" id="KXZ52588.1"/>
    </source>
</evidence>
<comment type="caution">
    <text evidence="1">The sequence shown here is derived from an EMBL/GenBank/DDBJ whole genome shotgun (WGS) entry which is preliminary data.</text>
</comment>
<reference evidence="2" key="1">
    <citation type="journal article" date="2016" name="Nat. Commun.">
        <title>The Gonium pectorale genome demonstrates co-option of cell cycle regulation during the evolution of multicellularity.</title>
        <authorList>
            <person name="Hanschen E.R."/>
            <person name="Marriage T.N."/>
            <person name="Ferris P.J."/>
            <person name="Hamaji T."/>
            <person name="Toyoda A."/>
            <person name="Fujiyama A."/>
            <person name="Neme R."/>
            <person name="Noguchi H."/>
            <person name="Minakuchi Y."/>
            <person name="Suzuki M."/>
            <person name="Kawai-Toyooka H."/>
            <person name="Smith D.R."/>
            <person name="Sparks H."/>
            <person name="Anderson J."/>
            <person name="Bakaric R."/>
            <person name="Luria V."/>
            <person name="Karger A."/>
            <person name="Kirschner M.W."/>
            <person name="Durand P.M."/>
            <person name="Michod R.E."/>
            <person name="Nozaki H."/>
            <person name="Olson B.J."/>
        </authorList>
    </citation>
    <scope>NUCLEOTIDE SEQUENCE [LARGE SCALE GENOMIC DNA]</scope>
    <source>
        <strain evidence="2">NIES-2863</strain>
    </source>
</reference>
<gene>
    <name evidence="1" type="ORF">GPECTOR_9g633</name>
</gene>
<dbReference type="STRING" id="33097.A0A150GSC0"/>
<dbReference type="OrthoDB" id="275715at2759"/>
<name>A0A150GSC0_GONPE</name>
<protein>
    <submittedName>
        <fullName evidence="1">Uncharacterized protein</fullName>
    </submittedName>
</protein>
<proteinExistence type="predicted"/>
<accession>A0A150GSC0</accession>